<dbReference type="GO" id="GO:0005524">
    <property type="term" value="F:ATP binding"/>
    <property type="evidence" value="ECO:0007669"/>
    <property type="project" value="UniProtKB-KW"/>
</dbReference>
<dbReference type="InterPro" id="IPR003661">
    <property type="entry name" value="HisK_dim/P_dom"/>
</dbReference>
<dbReference type="Gene3D" id="3.30.450.20">
    <property type="entry name" value="PAS domain"/>
    <property type="match status" value="2"/>
</dbReference>
<dbReference type="FunFam" id="3.30.565.10:FF:000006">
    <property type="entry name" value="Sensor histidine kinase WalK"/>
    <property type="match status" value="1"/>
</dbReference>
<evidence type="ECO:0000256" key="12">
    <source>
        <dbReference type="ARBA" id="ARBA00023012"/>
    </source>
</evidence>
<dbReference type="InterPro" id="IPR050351">
    <property type="entry name" value="BphY/WalK/GraS-like"/>
</dbReference>
<name>A0A6J4MLN4_9ACTN</name>
<evidence type="ECO:0000259" key="15">
    <source>
        <dbReference type="PROSITE" id="PS50109"/>
    </source>
</evidence>
<evidence type="ECO:0000256" key="11">
    <source>
        <dbReference type="ARBA" id="ARBA00022989"/>
    </source>
</evidence>
<dbReference type="InterPro" id="IPR036097">
    <property type="entry name" value="HisK_dim/P_sf"/>
</dbReference>
<evidence type="ECO:0000256" key="8">
    <source>
        <dbReference type="ARBA" id="ARBA00022741"/>
    </source>
</evidence>
<dbReference type="CDD" id="cd00082">
    <property type="entry name" value="HisKA"/>
    <property type="match status" value="1"/>
</dbReference>
<gene>
    <name evidence="18" type="ORF">AVDCRST_MAG36-2674</name>
</gene>
<dbReference type="SUPFAM" id="SSF55785">
    <property type="entry name" value="PYP-like sensor domain (PAS domain)"/>
    <property type="match status" value="2"/>
</dbReference>
<keyword evidence="6" id="KW-0808">Transferase</keyword>
<dbReference type="SUPFAM" id="SSF55781">
    <property type="entry name" value="GAF domain-like"/>
    <property type="match status" value="1"/>
</dbReference>
<evidence type="ECO:0000256" key="1">
    <source>
        <dbReference type="ARBA" id="ARBA00000085"/>
    </source>
</evidence>
<dbReference type="PANTHER" id="PTHR42878:SF7">
    <property type="entry name" value="SENSOR HISTIDINE KINASE GLRK"/>
    <property type="match status" value="1"/>
</dbReference>
<protein>
    <recommendedName>
        <fullName evidence="14">Sensor-like histidine kinase SenX3</fullName>
        <ecNumber evidence="4">2.7.13.3</ecNumber>
    </recommendedName>
</protein>
<keyword evidence="11" id="KW-1133">Transmembrane helix</keyword>
<reference evidence="18" key="1">
    <citation type="submission" date="2020-02" db="EMBL/GenBank/DDBJ databases">
        <authorList>
            <person name="Meier V. D."/>
        </authorList>
    </citation>
    <scope>NUCLEOTIDE SEQUENCE</scope>
    <source>
        <strain evidence="18">AVDCRST_MAG36</strain>
    </source>
</reference>
<dbReference type="InterPro" id="IPR013656">
    <property type="entry name" value="PAS_4"/>
</dbReference>
<keyword evidence="10" id="KW-0067">ATP-binding</keyword>
<dbReference type="GO" id="GO:0000155">
    <property type="term" value="F:phosphorelay sensor kinase activity"/>
    <property type="evidence" value="ECO:0007669"/>
    <property type="project" value="InterPro"/>
</dbReference>
<dbReference type="EC" id="2.7.13.3" evidence="4"/>
<dbReference type="CDD" id="cd00075">
    <property type="entry name" value="HATPase"/>
    <property type="match status" value="1"/>
</dbReference>
<dbReference type="InterPro" id="IPR004358">
    <property type="entry name" value="Sig_transdc_His_kin-like_C"/>
</dbReference>
<dbReference type="Gene3D" id="1.10.287.130">
    <property type="match status" value="1"/>
</dbReference>
<dbReference type="PANTHER" id="PTHR42878">
    <property type="entry name" value="TWO-COMPONENT HISTIDINE KINASE"/>
    <property type="match status" value="1"/>
</dbReference>
<feature type="domain" description="PAC" evidence="17">
    <location>
        <begin position="389"/>
        <end position="442"/>
    </location>
</feature>
<keyword evidence="8" id="KW-0547">Nucleotide-binding</keyword>
<evidence type="ECO:0000256" key="4">
    <source>
        <dbReference type="ARBA" id="ARBA00012438"/>
    </source>
</evidence>
<dbReference type="SUPFAM" id="SSF47384">
    <property type="entry name" value="Homodimeric domain of signal transducing histidine kinase"/>
    <property type="match status" value="1"/>
</dbReference>
<keyword evidence="9" id="KW-0418">Kinase</keyword>
<dbReference type="InterPro" id="IPR035965">
    <property type="entry name" value="PAS-like_dom_sf"/>
</dbReference>
<evidence type="ECO:0000256" key="7">
    <source>
        <dbReference type="ARBA" id="ARBA00022692"/>
    </source>
</evidence>
<dbReference type="GO" id="GO:0030295">
    <property type="term" value="F:protein kinase activator activity"/>
    <property type="evidence" value="ECO:0007669"/>
    <property type="project" value="TreeGrafter"/>
</dbReference>
<evidence type="ECO:0000313" key="18">
    <source>
        <dbReference type="EMBL" id="CAA9361444.1"/>
    </source>
</evidence>
<dbReference type="GO" id="GO:0005886">
    <property type="term" value="C:plasma membrane"/>
    <property type="evidence" value="ECO:0007669"/>
    <property type="project" value="UniProtKB-SubCell"/>
</dbReference>
<dbReference type="InterPro" id="IPR003594">
    <property type="entry name" value="HATPase_dom"/>
</dbReference>
<evidence type="ECO:0000256" key="3">
    <source>
        <dbReference type="ARBA" id="ARBA00004236"/>
    </source>
</evidence>
<dbReference type="InterPro" id="IPR005467">
    <property type="entry name" value="His_kinase_dom"/>
</dbReference>
<dbReference type="InterPro" id="IPR013767">
    <property type="entry name" value="PAS_fold"/>
</dbReference>
<sequence length="693" mass="74216">MVAGPGSAEVVQALADPERLASLRATGLVTPGISDALDDLAALARDVLDVPVALASLVDPDGQSFVGLCGLEEPWATSRHMPLAYSFCQYVVSDAAPFVVSDAREHDLLRRNRAVADLQLTAYAGYPILDDGGRVLGSFCALDTVPREWTDADLRRLEGLARVAAREVAHHRTTRQLALTAQQHVALIESALEAIVSADLDGRIVSWNRHAEDLFGWRVEEVLGRLVEDVIIPERLAAAHAGAFAKVAAGAPSTLTGQRIRVPAVHRDGRELLVELSLTTSVQGPDGTRFHAFMHDISAEVAAADALAAERAFLSALLDSLETGVVASDAQGRPKVVNKALRRIHGLAPQGPVSDDDWLTGGDLLHPDGTALRPDEVPLGRACSGEHVRDVEVAVHREGEEPRSFLAHGQPILDEAGGAVLGAVLAMHDITDLKRHEHEREQLLLREQAQLEELRRLYEQRRHFVGVVSHELRSPLSTILGYSRLLLEEPATLSASHQKMLTIIEKGATRMLGIVSDLLVLEEVDRDGGVPFDRAPVDLGTVAHDAVESLLPAARGADVALTTQVDGHAVVIGDEHRLRQVLDNLVGNAVKYTPRGGRVTVTVTGDERHGTTLVVSDTGIGIPAEERDRLFERFYRTNTARSTGIPGTGLGLAVVRTIVERHGGRVSAAPGPDDTGTVFTVRLPSGDGALPGG</sequence>
<evidence type="ECO:0000256" key="6">
    <source>
        <dbReference type="ARBA" id="ARBA00022679"/>
    </source>
</evidence>
<keyword evidence="5" id="KW-0597">Phosphoprotein</keyword>
<dbReference type="SUPFAM" id="SSF55874">
    <property type="entry name" value="ATPase domain of HSP90 chaperone/DNA topoisomerase II/histidine kinase"/>
    <property type="match status" value="1"/>
</dbReference>
<dbReference type="GO" id="GO:0000156">
    <property type="term" value="F:phosphorelay response regulator activity"/>
    <property type="evidence" value="ECO:0007669"/>
    <property type="project" value="TreeGrafter"/>
</dbReference>
<dbReference type="PROSITE" id="PS50113">
    <property type="entry name" value="PAC"/>
    <property type="match status" value="1"/>
</dbReference>
<proteinExistence type="predicted"/>
<evidence type="ECO:0000259" key="17">
    <source>
        <dbReference type="PROSITE" id="PS50113"/>
    </source>
</evidence>
<comment type="catalytic activity">
    <reaction evidence="1">
        <text>ATP + protein L-histidine = ADP + protein N-phospho-L-histidine.</text>
        <dbReference type="EC" id="2.7.13.3"/>
    </reaction>
</comment>
<evidence type="ECO:0000256" key="10">
    <source>
        <dbReference type="ARBA" id="ARBA00022840"/>
    </source>
</evidence>
<dbReference type="SMART" id="SM00388">
    <property type="entry name" value="HisKA"/>
    <property type="match status" value="1"/>
</dbReference>
<dbReference type="Gene3D" id="3.30.565.10">
    <property type="entry name" value="Histidine kinase-like ATPase, C-terminal domain"/>
    <property type="match status" value="1"/>
</dbReference>
<feature type="domain" description="PAS" evidence="16">
    <location>
        <begin position="180"/>
        <end position="234"/>
    </location>
</feature>
<dbReference type="SMART" id="SM00091">
    <property type="entry name" value="PAS"/>
    <property type="match status" value="2"/>
</dbReference>
<dbReference type="Pfam" id="PF08448">
    <property type="entry name" value="PAS_4"/>
    <property type="match status" value="1"/>
</dbReference>
<dbReference type="Gene3D" id="3.30.450.40">
    <property type="match status" value="1"/>
</dbReference>
<dbReference type="PROSITE" id="PS50109">
    <property type="entry name" value="HIS_KIN"/>
    <property type="match status" value="1"/>
</dbReference>
<dbReference type="InterPro" id="IPR000700">
    <property type="entry name" value="PAS-assoc_C"/>
</dbReference>
<dbReference type="InterPro" id="IPR000014">
    <property type="entry name" value="PAS"/>
</dbReference>
<dbReference type="InterPro" id="IPR003018">
    <property type="entry name" value="GAF"/>
</dbReference>
<dbReference type="SMART" id="SM00387">
    <property type="entry name" value="HATPase_c"/>
    <property type="match status" value="1"/>
</dbReference>
<evidence type="ECO:0000256" key="5">
    <source>
        <dbReference type="ARBA" id="ARBA00022553"/>
    </source>
</evidence>
<organism evidence="18">
    <name type="scientific">uncultured Nocardioidaceae bacterium</name>
    <dbReference type="NCBI Taxonomy" id="253824"/>
    <lineage>
        <taxon>Bacteria</taxon>
        <taxon>Bacillati</taxon>
        <taxon>Actinomycetota</taxon>
        <taxon>Actinomycetes</taxon>
        <taxon>Propionibacteriales</taxon>
        <taxon>Nocardioidaceae</taxon>
        <taxon>environmental samples</taxon>
    </lineage>
</organism>
<dbReference type="PRINTS" id="PR00344">
    <property type="entry name" value="BCTRLSENSOR"/>
</dbReference>
<dbReference type="EMBL" id="CADCUH010000172">
    <property type="protein sequence ID" value="CAA9361444.1"/>
    <property type="molecule type" value="Genomic_DNA"/>
</dbReference>
<evidence type="ECO:0000256" key="2">
    <source>
        <dbReference type="ARBA" id="ARBA00004141"/>
    </source>
</evidence>
<dbReference type="Pfam" id="PF00989">
    <property type="entry name" value="PAS"/>
    <property type="match status" value="1"/>
</dbReference>
<dbReference type="Pfam" id="PF00512">
    <property type="entry name" value="HisKA"/>
    <property type="match status" value="1"/>
</dbReference>
<comment type="subcellular location">
    <subcellularLocation>
        <location evidence="3">Cell membrane</location>
    </subcellularLocation>
    <subcellularLocation>
        <location evidence="2">Membrane</location>
        <topology evidence="2">Multi-pass membrane protein</topology>
    </subcellularLocation>
</comment>
<dbReference type="SMART" id="SM00065">
    <property type="entry name" value="GAF"/>
    <property type="match status" value="1"/>
</dbReference>
<dbReference type="NCBIfam" id="TIGR00229">
    <property type="entry name" value="sensory_box"/>
    <property type="match status" value="1"/>
</dbReference>
<accession>A0A6J4MLN4</accession>
<dbReference type="InterPro" id="IPR029016">
    <property type="entry name" value="GAF-like_dom_sf"/>
</dbReference>
<dbReference type="GO" id="GO:0007234">
    <property type="term" value="P:osmosensory signaling via phosphorelay pathway"/>
    <property type="evidence" value="ECO:0007669"/>
    <property type="project" value="TreeGrafter"/>
</dbReference>
<evidence type="ECO:0000256" key="13">
    <source>
        <dbReference type="ARBA" id="ARBA00023136"/>
    </source>
</evidence>
<dbReference type="CDD" id="cd00130">
    <property type="entry name" value="PAS"/>
    <property type="match status" value="1"/>
</dbReference>
<evidence type="ECO:0000256" key="9">
    <source>
        <dbReference type="ARBA" id="ARBA00022777"/>
    </source>
</evidence>
<feature type="domain" description="Histidine kinase" evidence="15">
    <location>
        <begin position="467"/>
        <end position="687"/>
    </location>
</feature>
<keyword evidence="7" id="KW-0812">Transmembrane</keyword>
<evidence type="ECO:0000256" key="14">
    <source>
        <dbReference type="ARBA" id="ARBA00039401"/>
    </source>
</evidence>
<dbReference type="InterPro" id="IPR036890">
    <property type="entry name" value="HATPase_C_sf"/>
</dbReference>
<dbReference type="PROSITE" id="PS50112">
    <property type="entry name" value="PAS"/>
    <property type="match status" value="2"/>
</dbReference>
<feature type="domain" description="PAS" evidence="16">
    <location>
        <begin position="310"/>
        <end position="368"/>
    </location>
</feature>
<dbReference type="Pfam" id="PF02518">
    <property type="entry name" value="HATPase_c"/>
    <property type="match status" value="1"/>
</dbReference>
<evidence type="ECO:0000259" key="16">
    <source>
        <dbReference type="PROSITE" id="PS50112"/>
    </source>
</evidence>
<keyword evidence="13" id="KW-0472">Membrane</keyword>
<dbReference type="Pfam" id="PF01590">
    <property type="entry name" value="GAF"/>
    <property type="match status" value="1"/>
</dbReference>
<dbReference type="AlphaFoldDB" id="A0A6J4MLN4"/>
<keyword evidence="12" id="KW-0902">Two-component regulatory system</keyword>
<dbReference type="GO" id="GO:0006355">
    <property type="term" value="P:regulation of DNA-templated transcription"/>
    <property type="evidence" value="ECO:0007669"/>
    <property type="project" value="InterPro"/>
</dbReference>